<feature type="non-terminal residue" evidence="1">
    <location>
        <position position="1"/>
    </location>
</feature>
<name>A0AAN4ZCK7_9BILA</name>
<comment type="caution">
    <text evidence="1">The sequence shown here is derived from an EMBL/GenBank/DDBJ whole genome shotgun (WGS) entry which is preliminary data.</text>
</comment>
<dbReference type="AlphaFoldDB" id="A0AAN4ZCK7"/>
<evidence type="ECO:0000313" key="1">
    <source>
        <dbReference type="EMBL" id="GMR38678.1"/>
    </source>
</evidence>
<reference evidence="2" key="1">
    <citation type="submission" date="2022-10" db="EMBL/GenBank/DDBJ databases">
        <title>Genome assembly of Pristionchus species.</title>
        <authorList>
            <person name="Yoshida K."/>
            <person name="Sommer R.J."/>
        </authorList>
    </citation>
    <scope>NUCLEOTIDE SEQUENCE [LARGE SCALE GENOMIC DNA]</scope>
    <source>
        <strain evidence="2">RS5460</strain>
    </source>
</reference>
<proteinExistence type="predicted"/>
<keyword evidence="2" id="KW-1185">Reference proteome</keyword>
<evidence type="ECO:0000313" key="2">
    <source>
        <dbReference type="Proteomes" id="UP001328107"/>
    </source>
</evidence>
<dbReference type="Proteomes" id="UP001328107">
    <property type="component" value="Unassembled WGS sequence"/>
</dbReference>
<accession>A0AAN4ZCK7</accession>
<gene>
    <name evidence="1" type="ORF">PMAYCL1PPCAC_08874</name>
</gene>
<sequence length="76" mass="8898">RASSCVPSEILYKRGFCHIFHTSLFLCSGHQMLNEFFDENQDELCEQISCCRFRIQTDVSVLLFRCAFSCEFLEFA</sequence>
<protein>
    <submittedName>
        <fullName evidence="1">Uncharacterized protein</fullName>
    </submittedName>
</protein>
<dbReference type="EMBL" id="BTRK01000002">
    <property type="protein sequence ID" value="GMR38678.1"/>
    <property type="molecule type" value="Genomic_DNA"/>
</dbReference>
<organism evidence="1 2">
    <name type="scientific">Pristionchus mayeri</name>
    <dbReference type="NCBI Taxonomy" id="1317129"/>
    <lineage>
        <taxon>Eukaryota</taxon>
        <taxon>Metazoa</taxon>
        <taxon>Ecdysozoa</taxon>
        <taxon>Nematoda</taxon>
        <taxon>Chromadorea</taxon>
        <taxon>Rhabditida</taxon>
        <taxon>Rhabditina</taxon>
        <taxon>Diplogasteromorpha</taxon>
        <taxon>Diplogasteroidea</taxon>
        <taxon>Neodiplogasteridae</taxon>
        <taxon>Pristionchus</taxon>
    </lineage>
</organism>